<evidence type="ECO:0000313" key="1">
    <source>
        <dbReference type="EMBL" id="KAF2077630.1"/>
    </source>
</evidence>
<dbReference type="AlphaFoldDB" id="A0A8J4Q1P0"/>
<keyword evidence="2" id="KW-1185">Reference proteome</keyword>
<gene>
    <name evidence="1" type="ORF">CYY_001093</name>
</gene>
<dbReference type="EMBL" id="AJWJ01000024">
    <property type="protein sequence ID" value="KAF2077630.1"/>
    <property type="molecule type" value="Genomic_DNA"/>
</dbReference>
<accession>A0A8J4Q1P0</accession>
<name>A0A8J4Q1P0_9MYCE</name>
<protein>
    <submittedName>
        <fullName evidence="1">Uncharacterized protein</fullName>
    </submittedName>
</protein>
<evidence type="ECO:0000313" key="2">
    <source>
        <dbReference type="Proteomes" id="UP000695562"/>
    </source>
</evidence>
<proteinExistence type="predicted"/>
<sequence>MVNVCILTSGQEDSIEVKKTFDQDGFQFELKSEPELDFNYYESVKDNYLLFIVYSSDISKLTKSVSSFFQEKKDIELDMQFMTVAASKQSDAQEIKTSFYEYKSGLLLAPMFN</sequence>
<dbReference type="Proteomes" id="UP000695562">
    <property type="component" value="Unassembled WGS sequence"/>
</dbReference>
<comment type="caution">
    <text evidence="1">The sequence shown here is derived from an EMBL/GenBank/DDBJ whole genome shotgun (WGS) entry which is preliminary data.</text>
</comment>
<reference evidence="1" key="1">
    <citation type="submission" date="2020-01" db="EMBL/GenBank/DDBJ databases">
        <title>Development of genomics and gene disruption for Polysphondylium violaceum indicates a role for the polyketide synthase stlB in stalk morphogenesis.</title>
        <authorList>
            <person name="Narita B."/>
            <person name="Kawabe Y."/>
            <person name="Kin K."/>
            <person name="Saito T."/>
            <person name="Gibbs R."/>
            <person name="Kuspa A."/>
            <person name="Muzny D."/>
            <person name="Queller D."/>
            <person name="Richards S."/>
            <person name="Strassman J."/>
            <person name="Sucgang R."/>
            <person name="Worley K."/>
            <person name="Schaap P."/>
        </authorList>
    </citation>
    <scope>NUCLEOTIDE SEQUENCE</scope>
    <source>
        <strain evidence="1">QSvi11</strain>
    </source>
</reference>
<organism evidence="1 2">
    <name type="scientific">Polysphondylium violaceum</name>
    <dbReference type="NCBI Taxonomy" id="133409"/>
    <lineage>
        <taxon>Eukaryota</taxon>
        <taxon>Amoebozoa</taxon>
        <taxon>Evosea</taxon>
        <taxon>Eumycetozoa</taxon>
        <taxon>Dictyostelia</taxon>
        <taxon>Dictyosteliales</taxon>
        <taxon>Dictyosteliaceae</taxon>
        <taxon>Polysphondylium</taxon>
    </lineage>
</organism>